<evidence type="ECO:0000256" key="1">
    <source>
        <dbReference type="SAM" id="MobiDB-lite"/>
    </source>
</evidence>
<sequence length="82" mass="9196">MGSQRFLSRPAHSCTPMMPKMKKTKKQSSSTLPSMGSVSSSRFTRMRMPVCFRSSEYSTILEEPAKERKNTSLYLPADGVSD</sequence>
<feature type="region of interest" description="Disordered" evidence="1">
    <location>
        <begin position="1"/>
        <end position="41"/>
    </location>
</feature>
<keyword evidence="3" id="KW-1185">Reference proteome</keyword>
<evidence type="ECO:0000313" key="2">
    <source>
        <dbReference type="EMBL" id="TNN57668.1"/>
    </source>
</evidence>
<dbReference type="EMBL" id="SRLO01000399">
    <property type="protein sequence ID" value="TNN57668.1"/>
    <property type="molecule type" value="Genomic_DNA"/>
</dbReference>
<accession>A0A4Z2GVR5</accession>
<protein>
    <submittedName>
        <fullName evidence="2">Uncharacterized protein</fullName>
    </submittedName>
</protein>
<dbReference type="AlphaFoldDB" id="A0A4Z2GVR5"/>
<proteinExistence type="predicted"/>
<feature type="region of interest" description="Disordered" evidence="1">
    <location>
        <begin position="63"/>
        <end position="82"/>
    </location>
</feature>
<name>A0A4Z2GVR5_9TELE</name>
<dbReference type="Proteomes" id="UP000314294">
    <property type="component" value="Unassembled WGS sequence"/>
</dbReference>
<comment type="caution">
    <text evidence="2">The sequence shown here is derived from an EMBL/GenBank/DDBJ whole genome shotgun (WGS) entry which is preliminary data.</text>
</comment>
<gene>
    <name evidence="2" type="ORF">EYF80_032130</name>
</gene>
<organism evidence="2 3">
    <name type="scientific">Liparis tanakae</name>
    <name type="common">Tanaka's snailfish</name>
    <dbReference type="NCBI Taxonomy" id="230148"/>
    <lineage>
        <taxon>Eukaryota</taxon>
        <taxon>Metazoa</taxon>
        <taxon>Chordata</taxon>
        <taxon>Craniata</taxon>
        <taxon>Vertebrata</taxon>
        <taxon>Euteleostomi</taxon>
        <taxon>Actinopterygii</taxon>
        <taxon>Neopterygii</taxon>
        <taxon>Teleostei</taxon>
        <taxon>Neoteleostei</taxon>
        <taxon>Acanthomorphata</taxon>
        <taxon>Eupercaria</taxon>
        <taxon>Perciformes</taxon>
        <taxon>Cottioidei</taxon>
        <taxon>Cottales</taxon>
        <taxon>Liparidae</taxon>
        <taxon>Liparis</taxon>
    </lineage>
</organism>
<reference evidence="2 3" key="1">
    <citation type="submission" date="2019-03" db="EMBL/GenBank/DDBJ databases">
        <title>First draft genome of Liparis tanakae, snailfish: a comprehensive survey of snailfish specific genes.</title>
        <authorList>
            <person name="Kim W."/>
            <person name="Song I."/>
            <person name="Jeong J.-H."/>
            <person name="Kim D."/>
            <person name="Kim S."/>
            <person name="Ryu S."/>
            <person name="Song J.Y."/>
            <person name="Lee S.K."/>
        </authorList>
    </citation>
    <scope>NUCLEOTIDE SEQUENCE [LARGE SCALE GENOMIC DNA]</scope>
    <source>
        <tissue evidence="2">Muscle</tissue>
    </source>
</reference>
<evidence type="ECO:0000313" key="3">
    <source>
        <dbReference type="Proteomes" id="UP000314294"/>
    </source>
</evidence>